<keyword evidence="1" id="KW-1133">Transmembrane helix</keyword>
<dbReference type="Pfam" id="PF05650">
    <property type="entry name" value="DUF802"/>
    <property type="match status" value="2"/>
</dbReference>
<protein>
    <recommendedName>
        <fullName evidence="2">DUF802 domain-containing protein</fullName>
    </recommendedName>
</protein>
<proteinExistence type="predicted"/>
<keyword evidence="4" id="KW-1185">Reference proteome</keyword>
<dbReference type="Proteomes" id="UP000599009">
    <property type="component" value="Unassembled WGS sequence"/>
</dbReference>
<feature type="transmembrane region" description="Helical" evidence="1">
    <location>
        <begin position="156"/>
        <end position="179"/>
    </location>
</feature>
<dbReference type="EMBL" id="BMME01000001">
    <property type="protein sequence ID" value="GGK14393.1"/>
    <property type="molecule type" value="Genomic_DNA"/>
</dbReference>
<keyword evidence="1" id="KW-0472">Membrane</keyword>
<accession>A0ABQ2EKG1</accession>
<organism evidence="3 4">
    <name type="scientific">Luteimonas terricola</name>
    <dbReference type="NCBI Taxonomy" id="645597"/>
    <lineage>
        <taxon>Bacteria</taxon>
        <taxon>Pseudomonadati</taxon>
        <taxon>Pseudomonadota</taxon>
        <taxon>Gammaproteobacteria</taxon>
        <taxon>Lysobacterales</taxon>
        <taxon>Lysobacteraceae</taxon>
        <taxon>Luteimonas</taxon>
    </lineage>
</organism>
<dbReference type="RefSeq" id="WP_132986035.1">
    <property type="nucleotide sequence ID" value="NZ_BMME01000001.1"/>
</dbReference>
<feature type="transmembrane region" description="Helical" evidence="1">
    <location>
        <begin position="108"/>
        <end position="129"/>
    </location>
</feature>
<reference evidence="4" key="1">
    <citation type="journal article" date="2019" name="Int. J. Syst. Evol. Microbiol.">
        <title>The Global Catalogue of Microorganisms (GCM) 10K type strain sequencing project: providing services to taxonomists for standard genome sequencing and annotation.</title>
        <authorList>
            <consortium name="The Broad Institute Genomics Platform"/>
            <consortium name="The Broad Institute Genome Sequencing Center for Infectious Disease"/>
            <person name="Wu L."/>
            <person name="Ma J."/>
        </authorList>
    </citation>
    <scope>NUCLEOTIDE SEQUENCE [LARGE SCALE GENOMIC DNA]</scope>
    <source>
        <strain evidence="4">CGMCC 1.8985</strain>
    </source>
</reference>
<evidence type="ECO:0000259" key="2">
    <source>
        <dbReference type="Pfam" id="PF05650"/>
    </source>
</evidence>
<feature type="domain" description="DUF802" evidence="2">
    <location>
        <begin position="376"/>
        <end position="428"/>
    </location>
</feature>
<feature type="transmembrane region" description="Helical" evidence="1">
    <location>
        <begin position="5"/>
        <end position="26"/>
    </location>
</feature>
<feature type="domain" description="DUF802" evidence="2">
    <location>
        <begin position="321"/>
        <end position="373"/>
    </location>
</feature>
<sequence>MNKTFLNGFVFAAGLLAVCWIGAGYVGTHAPALAVTALIGVLYLVGGLELYRYRQASATLVAALAAPPEPPDPLATWLDRLDASLRTAVRMRIEGGQAPLPAPALTPYLVGMLVLLGMLGTLLGMLLTLRGTGMALQSASDLQAVRDSLAAPVEGLGVAFGTSIAGVATSAMLGLLSALCRRERAAAVRGLDAAVATSLRVHSRAHQRDEALRLMQLQAGAMPALVDRLQMMTDALEQQAQAAHARQAGQQEAFHAGTAAAYQRLADTMAQSLERSAADSARAAAGAVQPAVAAAMETLTREAAQLHTTVAGAVDRQLAALGAGFDANASAAIALWQQALDEQAASKQALAQALRESLDVAGERFVQRSGALLDDVSSRLDATALQVGAAWDEALARQQAQHAGLAEQHRQALDAATAGFAAQATTLLHEVEGSHARLQATLAEADGQRLEAWRGQVADIGAQSQAQAAAIIAEISTLVEAASEAPRAAAEVVAELRQKLSDSMVRDTAMLAERTQLMETLDTLLGAVNHASTEQRGAIDALVSTASSLLEQAGARFSDQADAGAGAIDAAAARLDAGAIGVAGLGESLAGAVQQFGESHARLTERLEGIAAALEASGTRSDEQLAYYVAQAREVVDLSVLAQKQIIGELRQLPGARAGADAA</sequence>
<keyword evidence="1" id="KW-0812">Transmembrane</keyword>
<evidence type="ECO:0000313" key="3">
    <source>
        <dbReference type="EMBL" id="GGK14393.1"/>
    </source>
</evidence>
<evidence type="ECO:0000313" key="4">
    <source>
        <dbReference type="Proteomes" id="UP000599009"/>
    </source>
</evidence>
<dbReference type="InterPro" id="IPR008520">
    <property type="entry name" value="DUF802"/>
</dbReference>
<feature type="transmembrane region" description="Helical" evidence="1">
    <location>
        <begin position="32"/>
        <end position="51"/>
    </location>
</feature>
<comment type="caution">
    <text evidence="3">The sequence shown here is derived from an EMBL/GenBank/DDBJ whole genome shotgun (WGS) entry which is preliminary data.</text>
</comment>
<evidence type="ECO:0000256" key="1">
    <source>
        <dbReference type="SAM" id="Phobius"/>
    </source>
</evidence>
<gene>
    <name evidence="3" type="ORF">GCM10011394_24540</name>
</gene>
<name>A0ABQ2EKG1_9GAMM</name>